<dbReference type="Gene3D" id="3.40.50.150">
    <property type="entry name" value="Vaccinia Virus protein VP39"/>
    <property type="match status" value="1"/>
</dbReference>
<dbReference type="Gene3D" id="3.10.330.20">
    <property type="match status" value="1"/>
</dbReference>
<dbReference type="AlphaFoldDB" id="A0A226N5V8"/>
<keyword evidence="11" id="KW-1185">Reference proteome</keyword>
<evidence type="ECO:0000313" key="11">
    <source>
        <dbReference type="Proteomes" id="UP000198323"/>
    </source>
</evidence>
<feature type="compositionally biased region" description="Low complexity" evidence="7">
    <location>
        <begin position="32"/>
        <end position="47"/>
    </location>
</feature>
<sequence length="347" mass="38629">MKLLLPPEEKAAAAERYAEPSSPLAPPEEKMAAAASAAPTAAPSAQRPPERKMAAARPGPLRAGELALAELRRKHNATLKLLCRLEAGAVLNSHGGLLPHRDIIGQLPGQLLRTSAGARLLLRRPSLDEYVLLMPRGPAIAYPKEWQNSSTPSILLLFSVGPTGRVISYEIREDHHNLAKKNYRHWRTAWKIGHAEEWPDNVDFILKDITRAAEDMKSVTFDAIVLDMLTPQSALSVVHPSLKEGGVCAVYLANITQVIELLDRIRTCRLPFACEKIVEVTHRNWLVLPAEIKNCKSSQRVEPQENVEEDPQQKARDEIQARDLTVLKEGECNAFLTKLRKFRPPFS</sequence>
<dbReference type="InterPro" id="IPR054151">
    <property type="entry name" value="TR61B_FKBP-like"/>
</dbReference>
<dbReference type="InterPro" id="IPR014816">
    <property type="entry name" value="tRNA_MeTrfase_Gcd14"/>
</dbReference>
<feature type="domain" description="TR61B FKBP-like" evidence="9">
    <location>
        <begin position="63"/>
        <end position="117"/>
    </location>
</feature>
<evidence type="ECO:0000313" key="10">
    <source>
        <dbReference type="EMBL" id="OXB62629.1"/>
    </source>
</evidence>
<evidence type="ECO:0000256" key="5">
    <source>
        <dbReference type="ARBA" id="ARBA00022694"/>
    </source>
</evidence>
<evidence type="ECO:0000256" key="6">
    <source>
        <dbReference type="ARBA" id="ARBA00048481"/>
    </source>
</evidence>
<dbReference type="InterPro" id="IPR049470">
    <property type="entry name" value="TRM61_C"/>
</dbReference>
<feature type="region of interest" description="Disordered" evidence="7">
    <location>
        <begin position="299"/>
        <end position="318"/>
    </location>
</feature>
<keyword evidence="3" id="KW-0808">Transferase</keyword>
<dbReference type="STRING" id="9009.A0A226N5V8"/>
<comment type="catalytic activity">
    <reaction evidence="6">
        <text>an adenosine in mRNA + S-adenosyl-L-methionine = an N(1)-methyladenosine in mRNA + S-adenosyl-L-homocysteine + H(+)</text>
        <dbReference type="Rhea" id="RHEA:55392"/>
        <dbReference type="Rhea" id="RHEA-COMP:12414"/>
        <dbReference type="Rhea" id="RHEA-COMP:12415"/>
        <dbReference type="ChEBI" id="CHEBI:15378"/>
        <dbReference type="ChEBI" id="CHEBI:57856"/>
        <dbReference type="ChEBI" id="CHEBI:59789"/>
        <dbReference type="ChEBI" id="CHEBI:74411"/>
        <dbReference type="ChEBI" id="CHEBI:74491"/>
    </reaction>
</comment>
<dbReference type="GO" id="GO:0030488">
    <property type="term" value="P:tRNA methylation"/>
    <property type="evidence" value="ECO:0007669"/>
    <property type="project" value="InterPro"/>
</dbReference>
<evidence type="ECO:0000256" key="4">
    <source>
        <dbReference type="ARBA" id="ARBA00022691"/>
    </source>
</evidence>
<name>A0A226N5V8_CALSU</name>
<protein>
    <recommendedName>
        <fullName evidence="1">tRNA (adenine(58)-N(1))-methyltransferase</fullName>
        <ecNumber evidence="1">2.1.1.220</ecNumber>
    </recommendedName>
</protein>
<dbReference type="EMBL" id="MCFN01000205">
    <property type="protein sequence ID" value="OXB62629.1"/>
    <property type="molecule type" value="Genomic_DNA"/>
</dbReference>
<accession>A0A226N5V8</accession>
<keyword evidence="5" id="KW-0819">tRNA processing</keyword>
<dbReference type="Pfam" id="PF08704">
    <property type="entry name" value="GCD14"/>
    <property type="match status" value="1"/>
</dbReference>
<dbReference type="GO" id="GO:0160107">
    <property type="term" value="F:tRNA (adenine(58)-N1)-methyltransferase activity"/>
    <property type="evidence" value="ECO:0007669"/>
    <property type="project" value="UniProtKB-EC"/>
</dbReference>
<keyword evidence="4" id="KW-0949">S-adenosyl-L-methionine</keyword>
<dbReference type="FunFam" id="3.10.330.20:FF:000003">
    <property type="entry name" value="tRNA (Adenine(58)-N(1))-methyltransferase, mitochondrial isoform X1"/>
    <property type="match status" value="1"/>
</dbReference>
<evidence type="ECO:0000259" key="9">
    <source>
        <dbReference type="Pfam" id="PF21985"/>
    </source>
</evidence>
<feature type="compositionally biased region" description="Basic and acidic residues" evidence="7">
    <location>
        <begin position="7"/>
        <end position="18"/>
    </location>
</feature>
<dbReference type="PROSITE" id="PS51620">
    <property type="entry name" value="SAM_TRM61"/>
    <property type="match status" value="2"/>
</dbReference>
<dbReference type="PANTHER" id="PTHR12133:SF1">
    <property type="entry name" value="TRNA (ADENINE(58)-N(1))-METHYLTRANSFERASE, MITOCHONDRIAL"/>
    <property type="match status" value="1"/>
</dbReference>
<organism evidence="10 11">
    <name type="scientific">Callipepla squamata</name>
    <name type="common">Scaled quail</name>
    <dbReference type="NCBI Taxonomy" id="9009"/>
    <lineage>
        <taxon>Eukaryota</taxon>
        <taxon>Metazoa</taxon>
        <taxon>Chordata</taxon>
        <taxon>Craniata</taxon>
        <taxon>Vertebrata</taxon>
        <taxon>Euteleostomi</taxon>
        <taxon>Archelosauria</taxon>
        <taxon>Archosauria</taxon>
        <taxon>Dinosauria</taxon>
        <taxon>Saurischia</taxon>
        <taxon>Theropoda</taxon>
        <taxon>Coelurosauria</taxon>
        <taxon>Aves</taxon>
        <taxon>Neognathae</taxon>
        <taxon>Galloanserae</taxon>
        <taxon>Galliformes</taxon>
        <taxon>Odontophoridae</taxon>
        <taxon>Callipepla</taxon>
    </lineage>
</organism>
<proteinExistence type="predicted"/>
<evidence type="ECO:0000259" key="8">
    <source>
        <dbReference type="Pfam" id="PF08704"/>
    </source>
</evidence>
<dbReference type="PANTHER" id="PTHR12133">
    <property type="entry name" value="TRNA (ADENINE(58)-N(1))-METHYLTRANSFERASE"/>
    <property type="match status" value="1"/>
</dbReference>
<evidence type="ECO:0000256" key="7">
    <source>
        <dbReference type="SAM" id="MobiDB-lite"/>
    </source>
</evidence>
<dbReference type="EC" id="2.1.1.220" evidence="1"/>
<dbReference type="GO" id="GO:0031515">
    <property type="term" value="C:tRNA (m1A) methyltransferase complex"/>
    <property type="evidence" value="ECO:0007669"/>
    <property type="project" value="InterPro"/>
</dbReference>
<dbReference type="Pfam" id="PF21985">
    <property type="entry name" value="TR61B_FKBP-like"/>
    <property type="match status" value="1"/>
</dbReference>
<reference evidence="10 11" key="1">
    <citation type="submission" date="2016-07" db="EMBL/GenBank/DDBJ databases">
        <title>Disparate Historic Effective Population Sizes Predicted by Modern Levels of Genome Diversity for the Scaled Quail (Callipepla squamata) and the Northern Bobwhite (Colinus virginianus): Inferences from First and Second Generation Draft Genome Assemblies for Sympatric New World Quail.</title>
        <authorList>
            <person name="Oldeschulte D.L."/>
            <person name="Halley Y.A."/>
            <person name="Bhattarai E.K."/>
            <person name="Brashear W.A."/>
            <person name="Hill J."/>
            <person name="Metz R.P."/>
            <person name="Johnson C.D."/>
            <person name="Rollins D."/>
            <person name="Peterson M.J."/>
            <person name="Bickhart D.M."/>
            <person name="Decker J.E."/>
            <person name="Seabury C.M."/>
        </authorList>
    </citation>
    <scope>NUCLEOTIDE SEQUENCE [LARGE SCALE GENOMIC DNA]</scope>
    <source>
        <strain evidence="10 11">Texas</strain>
        <tissue evidence="10">Leg muscle</tissue>
    </source>
</reference>
<dbReference type="GO" id="GO:0005739">
    <property type="term" value="C:mitochondrion"/>
    <property type="evidence" value="ECO:0007669"/>
    <property type="project" value="TreeGrafter"/>
</dbReference>
<evidence type="ECO:0000256" key="2">
    <source>
        <dbReference type="ARBA" id="ARBA00022603"/>
    </source>
</evidence>
<feature type="domain" description="tRNA (adenine(58)-N(1))-methyltransferase catalytic subunit TRM61 C-terminal" evidence="8">
    <location>
        <begin position="153"/>
        <end position="318"/>
    </location>
</feature>
<dbReference type="Proteomes" id="UP000198323">
    <property type="component" value="Unassembled WGS sequence"/>
</dbReference>
<comment type="caution">
    <text evidence="10">The sequence shown here is derived from an EMBL/GenBank/DDBJ whole genome shotgun (WGS) entry which is preliminary data.</text>
</comment>
<dbReference type="OrthoDB" id="5585464at2759"/>
<keyword evidence="2" id="KW-0489">Methyltransferase</keyword>
<evidence type="ECO:0000256" key="3">
    <source>
        <dbReference type="ARBA" id="ARBA00022679"/>
    </source>
</evidence>
<dbReference type="SUPFAM" id="SSF53335">
    <property type="entry name" value="S-adenosyl-L-methionine-dependent methyltransferases"/>
    <property type="match status" value="1"/>
</dbReference>
<gene>
    <name evidence="10" type="ORF">ASZ78_011258</name>
</gene>
<feature type="region of interest" description="Disordered" evidence="7">
    <location>
        <begin position="1"/>
        <end position="59"/>
    </location>
</feature>
<dbReference type="InterPro" id="IPR029063">
    <property type="entry name" value="SAM-dependent_MTases_sf"/>
</dbReference>
<evidence type="ECO:0000256" key="1">
    <source>
        <dbReference type="ARBA" id="ARBA00012796"/>
    </source>
</evidence>